<proteinExistence type="predicted"/>
<gene>
    <name evidence="6" type="ORF">B4099_1090</name>
</gene>
<dbReference type="SUPFAM" id="SSF47413">
    <property type="entry name" value="lambda repressor-like DNA-binding domains"/>
    <property type="match status" value="1"/>
</dbReference>
<dbReference type="Proteomes" id="UP000075304">
    <property type="component" value="Unassembled WGS sequence"/>
</dbReference>
<evidence type="ECO:0000256" key="3">
    <source>
        <dbReference type="ARBA" id="ARBA00023163"/>
    </source>
</evidence>
<keyword evidence="1" id="KW-0805">Transcription regulation</keyword>
<protein>
    <submittedName>
        <fullName evidence="6">Uncharacterized protein</fullName>
    </submittedName>
</protein>
<dbReference type="AlphaFoldDB" id="A0A150KFN7"/>
<dbReference type="RefSeq" id="WP_017554028.1">
    <property type="nucleotide sequence ID" value="NZ_CABJCT010000013.1"/>
</dbReference>
<dbReference type="EMBL" id="LQYI01000039">
    <property type="protein sequence ID" value="KYC70403.1"/>
    <property type="molecule type" value="Genomic_DNA"/>
</dbReference>
<dbReference type="InterPro" id="IPR028082">
    <property type="entry name" value="Peripla_BP_I"/>
</dbReference>
<dbReference type="Gene3D" id="3.40.50.2300">
    <property type="match status" value="1"/>
</dbReference>
<feature type="domain" description="HTH cro/C1-type" evidence="5">
    <location>
        <begin position="4"/>
        <end position="57"/>
    </location>
</feature>
<dbReference type="Gene3D" id="1.10.260.40">
    <property type="entry name" value="lambda repressor-like DNA-binding domains"/>
    <property type="match status" value="1"/>
</dbReference>
<evidence type="ECO:0000256" key="1">
    <source>
        <dbReference type="ARBA" id="ARBA00023015"/>
    </source>
</evidence>
<feature type="domain" description="HTH lacI-type" evidence="4">
    <location>
        <begin position="8"/>
        <end position="63"/>
    </location>
</feature>
<dbReference type="InterPro" id="IPR001387">
    <property type="entry name" value="Cro/C1-type_HTH"/>
</dbReference>
<evidence type="ECO:0000313" key="7">
    <source>
        <dbReference type="Proteomes" id="UP000075304"/>
    </source>
</evidence>
<evidence type="ECO:0000259" key="4">
    <source>
        <dbReference type="PROSITE" id="PS50932"/>
    </source>
</evidence>
<dbReference type="SMART" id="SM00354">
    <property type="entry name" value="HTH_LACI"/>
    <property type="match status" value="1"/>
</dbReference>
<keyword evidence="2" id="KW-0238">DNA-binding</keyword>
<sequence length="126" mass="14154">MRGKEAKVTIYDVAKKAGVSKSTVSRYLGGRFHELSPKTRQKIKQVIDELQYRPNNLARGLKNSRSYLIGALVADITNPYTTEQPTYQIGKTVMELILKRLADNESPAQTISYQTRLIERGSAPGR</sequence>
<comment type="caution">
    <text evidence="6">The sequence shown here is derived from an EMBL/GenBank/DDBJ whole genome shotgun (WGS) entry which is preliminary data.</text>
</comment>
<keyword evidence="3" id="KW-0804">Transcription</keyword>
<dbReference type="CDD" id="cd01392">
    <property type="entry name" value="HTH_LacI"/>
    <property type="match status" value="1"/>
</dbReference>
<dbReference type="PROSITE" id="PS50932">
    <property type="entry name" value="HTH_LACI_2"/>
    <property type="match status" value="1"/>
</dbReference>
<organism evidence="6 7">
    <name type="scientific">Heyndrickxia coagulans</name>
    <name type="common">Weizmannia coagulans</name>
    <dbReference type="NCBI Taxonomy" id="1398"/>
    <lineage>
        <taxon>Bacteria</taxon>
        <taxon>Bacillati</taxon>
        <taxon>Bacillota</taxon>
        <taxon>Bacilli</taxon>
        <taxon>Bacillales</taxon>
        <taxon>Bacillaceae</taxon>
        <taxon>Heyndrickxia</taxon>
    </lineage>
</organism>
<dbReference type="PROSITE" id="PS00356">
    <property type="entry name" value="HTH_LACI_1"/>
    <property type="match status" value="1"/>
</dbReference>
<name>A0A150KFN7_HEYCO</name>
<dbReference type="PRINTS" id="PR00036">
    <property type="entry name" value="HTHLACI"/>
</dbReference>
<dbReference type="PATRIC" id="fig|1398.25.peg.2436"/>
<evidence type="ECO:0000259" key="5">
    <source>
        <dbReference type="PROSITE" id="PS50943"/>
    </source>
</evidence>
<dbReference type="InterPro" id="IPR010982">
    <property type="entry name" value="Lambda_DNA-bd_dom_sf"/>
</dbReference>
<dbReference type="SUPFAM" id="SSF53822">
    <property type="entry name" value="Periplasmic binding protein-like I"/>
    <property type="match status" value="1"/>
</dbReference>
<dbReference type="PANTHER" id="PTHR30146">
    <property type="entry name" value="LACI-RELATED TRANSCRIPTIONAL REPRESSOR"/>
    <property type="match status" value="1"/>
</dbReference>
<evidence type="ECO:0000256" key="2">
    <source>
        <dbReference type="ARBA" id="ARBA00023125"/>
    </source>
</evidence>
<dbReference type="PROSITE" id="PS50943">
    <property type="entry name" value="HTH_CROC1"/>
    <property type="match status" value="1"/>
</dbReference>
<dbReference type="Pfam" id="PF00356">
    <property type="entry name" value="LacI"/>
    <property type="match status" value="1"/>
</dbReference>
<dbReference type="GO" id="GO:0000976">
    <property type="term" value="F:transcription cis-regulatory region binding"/>
    <property type="evidence" value="ECO:0007669"/>
    <property type="project" value="TreeGrafter"/>
</dbReference>
<dbReference type="GO" id="GO:0003700">
    <property type="term" value="F:DNA-binding transcription factor activity"/>
    <property type="evidence" value="ECO:0007669"/>
    <property type="project" value="TreeGrafter"/>
</dbReference>
<reference evidence="6 7" key="1">
    <citation type="submission" date="2016-01" db="EMBL/GenBank/DDBJ databases">
        <title>Genome Sequences of Twelve Sporeforming Bacillus Species Isolated from Foods.</title>
        <authorList>
            <person name="Berendsen E.M."/>
            <person name="Wells-Bennik M.H."/>
            <person name="Krawcyk A.O."/>
            <person name="De Jong A."/>
            <person name="Holsappel S."/>
            <person name="Eijlander R.T."/>
            <person name="Kuipers O.P."/>
        </authorList>
    </citation>
    <scope>NUCLEOTIDE SEQUENCE [LARGE SCALE GENOMIC DNA]</scope>
    <source>
        <strain evidence="6 7">B4099</strain>
    </source>
</reference>
<accession>A0A150KFN7</accession>
<dbReference type="InterPro" id="IPR000843">
    <property type="entry name" value="HTH_LacI"/>
</dbReference>
<evidence type="ECO:0000313" key="6">
    <source>
        <dbReference type="EMBL" id="KYC70403.1"/>
    </source>
</evidence>
<dbReference type="PANTHER" id="PTHR30146:SF145">
    <property type="entry name" value="RIBOSE OPERON REPRESSOR"/>
    <property type="match status" value="1"/>
</dbReference>